<feature type="compositionally biased region" description="Polar residues" evidence="1">
    <location>
        <begin position="122"/>
        <end position="132"/>
    </location>
</feature>
<name>A0A0A1UJF1_9AGAM</name>
<evidence type="ECO:0000313" key="3">
    <source>
        <dbReference type="Proteomes" id="UP000030108"/>
    </source>
</evidence>
<gene>
    <name evidence="2" type="ORF">RSOL_261660</name>
</gene>
<dbReference type="Proteomes" id="UP000030108">
    <property type="component" value="Unassembled WGS sequence"/>
</dbReference>
<dbReference type="EMBL" id="JATN01000321">
    <property type="protein sequence ID" value="EUC58531.1"/>
    <property type="molecule type" value="Genomic_DNA"/>
</dbReference>
<feature type="compositionally biased region" description="Basic and acidic residues" evidence="1">
    <location>
        <begin position="212"/>
        <end position="221"/>
    </location>
</feature>
<comment type="caution">
    <text evidence="2">The sequence shown here is derived from an EMBL/GenBank/DDBJ whole genome shotgun (WGS) entry which is preliminary data.</text>
</comment>
<dbReference type="AlphaFoldDB" id="A0A0A1UJF1"/>
<evidence type="ECO:0000313" key="2">
    <source>
        <dbReference type="EMBL" id="EUC58531.1"/>
    </source>
</evidence>
<protein>
    <submittedName>
        <fullName evidence="2">Uncharacterized protein</fullName>
    </submittedName>
</protein>
<sequence length="230" mass="25477">MLDRVMRSGRVYDPGQAPEYPKRQTRKSQTKDKPKATETPMTHVSETPDESGDQGEHVIPTYRGLITFGSVPAEEPAEDALVLQGKGKRKSITWTEDEGVKLSPSAYRALTNRPPPIRRPNKQPTIESTPSRPMTEACDREADAEARSKNAAVALNPEEALADVVYTSHLTNKVKLKARPDPDEPERRTRAARLSSQRANDLPDGFRSGGYAEHRYGRASERSISGNLDS</sequence>
<feature type="region of interest" description="Disordered" evidence="1">
    <location>
        <begin position="170"/>
        <end position="230"/>
    </location>
</feature>
<feature type="region of interest" description="Disordered" evidence="1">
    <location>
        <begin position="104"/>
        <end position="136"/>
    </location>
</feature>
<reference evidence="3" key="1">
    <citation type="journal article" date="2014" name="Genome Announc.">
        <title>Draft genome sequence of the plant-pathogenic soil fungus Rhizoctonia solani anastomosis group 3 strain Rhs1AP.</title>
        <authorList>
            <person name="Cubeta M.A."/>
            <person name="Thomas E."/>
            <person name="Dean R.A."/>
            <person name="Jabaji S."/>
            <person name="Neate S.M."/>
            <person name="Tavantzis S."/>
            <person name="Toda T."/>
            <person name="Vilgalys R."/>
            <person name="Bharathan N."/>
            <person name="Fedorova-Abrams N."/>
            <person name="Pakala S.B."/>
            <person name="Pakala S.M."/>
            <person name="Zafar N."/>
            <person name="Joardar V."/>
            <person name="Losada L."/>
            <person name="Nierman W.C."/>
        </authorList>
    </citation>
    <scope>NUCLEOTIDE SEQUENCE [LARGE SCALE GENOMIC DNA]</scope>
    <source>
        <strain evidence="3">AG-3</strain>
    </source>
</reference>
<dbReference type="OrthoDB" id="3312852at2759"/>
<feature type="non-terminal residue" evidence="2">
    <location>
        <position position="230"/>
    </location>
</feature>
<feature type="region of interest" description="Disordered" evidence="1">
    <location>
        <begin position="1"/>
        <end position="57"/>
    </location>
</feature>
<proteinExistence type="predicted"/>
<feature type="compositionally biased region" description="Basic and acidic residues" evidence="1">
    <location>
        <begin position="178"/>
        <end position="189"/>
    </location>
</feature>
<organism evidence="2 3">
    <name type="scientific">Rhizoctonia solani AG-3 Rhs1AP</name>
    <dbReference type="NCBI Taxonomy" id="1086054"/>
    <lineage>
        <taxon>Eukaryota</taxon>
        <taxon>Fungi</taxon>
        <taxon>Dikarya</taxon>
        <taxon>Basidiomycota</taxon>
        <taxon>Agaricomycotina</taxon>
        <taxon>Agaricomycetes</taxon>
        <taxon>Cantharellales</taxon>
        <taxon>Ceratobasidiaceae</taxon>
        <taxon>Rhizoctonia</taxon>
    </lineage>
</organism>
<accession>A0A0A1UJF1</accession>
<evidence type="ECO:0000256" key="1">
    <source>
        <dbReference type="SAM" id="MobiDB-lite"/>
    </source>
</evidence>